<dbReference type="KEGG" id="parm:PADco_2520"/>
<dbReference type="InterPro" id="IPR006641">
    <property type="entry name" value="YqgF/RNaseH-like_dom"/>
</dbReference>
<dbReference type="NCBIfam" id="TIGR00250">
    <property type="entry name" value="RNAse_H_YqgF"/>
    <property type="match status" value="1"/>
</dbReference>
<evidence type="ECO:0000256" key="4">
    <source>
        <dbReference type="ARBA" id="ARBA00022801"/>
    </source>
</evidence>
<dbReference type="InterPro" id="IPR012337">
    <property type="entry name" value="RNaseH-like_sf"/>
</dbReference>
<evidence type="ECO:0000259" key="6">
    <source>
        <dbReference type="SMART" id="SM00732"/>
    </source>
</evidence>
<dbReference type="InterPro" id="IPR037027">
    <property type="entry name" value="YqgF/RNaseH-like_dom_sf"/>
</dbReference>
<dbReference type="EC" id="3.1.-.-" evidence="5"/>
<keyword evidence="3 5" id="KW-0540">Nuclease</keyword>
<evidence type="ECO:0000313" key="7">
    <source>
        <dbReference type="EMBL" id="BCG49672.1"/>
    </source>
</evidence>
<dbReference type="GO" id="GO:0016788">
    <property type="term" value="F:hydrolase activity, acting on ester bonds"/>
    <property type="evidence" value="ECO:0007669"/>
    <property type="project" value="UniProtKB-UniRule"/>
</dbReference>
<keyword evidence="8" id="KW-1185">Reference proteome</keyword>
<comment type="function">
    <text evidence="5">Could be a nuclease involved in processing of the 5'-end of pre-16S rRNA.</text>
</comment>
<dbReference type="InterPro" id="IPR005227">
    <property type="entry name" value="YqgF"/>
</dbReference>
<dbReference type="CDD" id="cd16964">
    <property type="entry name" value="YqgF"/>
    <property type="match status" value="1"/>
</dbReference>
<comment type="similarity">
    <text evidence="5">Belongs to the YqgF HJR family.</text>
</comment>
<organism evidence="7 8">
    <name type="scientific">Candidatus Profftella armatura</name>
    <name type="common">Diaphorina cf. continua</name>
    <dbReference type="NCBI Taxonomy" id="2661583"/>
    <lineage>
        <taxon>Bacteria</taxon>
        <taxon>Pseudomonadati</taxon>
        <taxon>Pseudomonadota</taxon>
        <taxon>Betaproteobacteria</taxon>
        <taxon>Candidatus Profftella</taxon>
    </lineage>
</organism>
<dbReference type="PANTHER" id="PTHR33317">
    <property type="entry name" value="POLYNUCLEOTIDYL TRANSFERASE, RIBONUCLEASE H-LIKE SUPERFAMILY PROTEIN"/>
    <property type="match status" value="1"/>
</dbReference>
<keyword evidence="4 5" id="KW-0378">Hydrolase</keyword>
<reference evidence="7 8" key="1">
    <citation type="journal article" date="2020" name="Genome Biol. Evol.">
        <title>Comparative Genomics Underlines Multiple Roles of Profftella, an Obligate Symbiont of Psyllids: Providing Toxins, Vitamins, and Carotenoids.</title>
        <authorList>
            <person name="Nakabachi A."/>
            <person name="Piel J."/>
            <person name="Malenovsky I."/>
            <person name="Hirose Y."/>
        </authorList>
    </citation>
    <scope>NUCLEOTIDE SEQUENCE [LARGE SCALE GENOMIC DNA]</scope>
    <source>
        <strain evidence="7 8">Dco</strain>
    </source>
</reference>
<proteinExistence type="inferred from homology"/>
<keyword evidence="2 5" id="KW-0690">Ribosome biogenesis</keyword>
<dbReference type="SUPFAM" id="SSF53098">
    <property type="entry name" value="Ribonuclease H-like"/>
    <property type="match status" value="1"/>
</dbReference>
<comment type="subcellular location">
    <subcellularLocation>
        <location evidence="5">Cytoplasm</location>
    </subcellularLocation>
</comment>
<dbReference type="PANTHER" id="PTHR33317:SF4">
    <property type="entry name" value="POLYNUCLEOTIDYL TRANSFERASE, RIBONUCLEASE H-LIKE SUPERFAMILY PROTEIN"/>
    <property type="match status" value="1"/>
</dbReference>
<dbReference type="GO" id="GO:0004518">
    <property type="term" value="F:nuclease activity"/>
    <property type="evidence" value="ECO:0007669"/>
    <property type="project" value="UniProtKB-KW"/>
</dbReference>
<dbReference type="Proteomes" id="UP000595708">
    <property type="component" value="Chromosome"/>
</dbReference>
<keyword evidence="1 5" id="KW-0963">Cytoplasm</keyword>
<evidence type="ECO:0000256" key="3">
    <source>
        <dbReference type="ARBA" id="ARBA00022722"/>
    </source>
</evidence>
<dbReference type="SMART" id="SM00732">
    <property type="entry name" value="YqgFc"/>
    <property type="match status" value="1"/>
</dbReference>
<dbReference type="HAMAP" id="MF_00651">
    <property type="entry name" value="Nuclease_YqgF"/>
    <property type="match status" value="1"/>
</dbReference>
<feature type="domain" description="YqgF/RNase H-like" evidence="6">
    <location>
        <begin position="15"/>
        <end position="117"/>
    </location>
</feature>
<evidence type="ECO:0000313" key="8">
    <source>
        <dbReference type="Proteomes" id="UP000595708"/>
    </source>
</evidence>
<dbReference type="AlphaFoldDB" id="A0A7R6VYV3"/>
<protein>
    <recommendedName>
        <fullName evidence="5">Putative pre-16S rRNA nuclease</fullName>
        <ecNumber evidence="5">3.1.-.-</ecNumber>
    </recommendedName>
</protein>
<gene>
    <name evidence="7" type="primary">yqgF</name>
    <name evidence="7" type="ORF">PADco_2520</name>
</gene>
<sequence length="146" mass="17129">MDMSNNLIKSFSNIEIIFGFDFGFKRIGIAFGNTLIKHAKPLKIIHSITNNAKFNEISKLVENWKPKYFVVGFPSYIDMAHEKHKIAIRCQRFANQLCGRYSIKTFMINENYSSIIIKNFRKKYIDSQSAALILQQYFDEKLYNKI</sequence>
<evidence type="ECO:0000256" key="5">
    <source>
        <dbReference type="HAMAP-Rule" id="MF_00651"/>
    </source>
</evidence>
<dbReference type="Gene3D" id="3.30.420.140">
    <property type="entry name" value="YqgF/RNase H-like domain"/>
    <property type="match status" value="1"/>
</dbReference>
<dbReference type="EMBL" id="AP023215">
    <property type="protein sequence ID" value="BCG49672.1"/>
    <property type="molecule type" value="Genomic_DNA"/>
</dbReference>
<dbReference type="Pfam" id="PF03652">
    <property type="entry name" value="RuvX"/>
    <property type="match status" value="1"/>
</dbReference>
<name>A0A7R6VYV3_9PROT</name>
<dbReference type="GO" id="GO:0005829">
    <property type="term" value="C:cytosol"/>
    <property type="evidence" value="ECO:0007669"/>
    <property type="project" value="TreeGrafter"/>
</dbReference>
<evidence type="ECO:0000256" key="2">
    <source>
        <dbReference type="ARBA" id="ARBA00022517"/>
    </source>
</evidence>
<accession>A0A7R6VYV3</accession>
<evidence type="ECO:0000256" key="1">
    <source>
        <dbReference type="ARBA" id="ARBA00022490"/>
    </source>
</evidence>
<dbReference type="GO" id="GO:0000967">
    <property type="term" value="P:rRNA 5'-end processing"/>
    <property type="evidence" value="ECO:0007669"/>
    <property type="project" value="UniProtKB-UniRule"/>
</dbReference>